<evidence type="ECO:0000313" key="1">
    <source>
        <dbReference type="EMBL" id="KIW27809.1"/>
    </source>
</evidence>
<dbReference type="GeneID" id="27346708"/>
<dbReference type="GO" id="GO:0003824">
    <property type="term" value="F:catalytic activity"/>
    <property type="evidence" value="ECO:0007669"/>
    <property type="project" value="InterPro"/>
</dbReference>
<keyword evidence="2" id="KW-1185">Reference proteome</keyword>
<dbReference type="SUPFAM" id="SSF56752">
    <property type="entry name" value="D-aminoacid aminotransferase-like PLP-dependent enzymes"/>
    <property type="match status" value="1"/>
</dbReference>
<gene>
    <name evidence="1" type="ORF">PV07_07514</name>
</gene>
<organism evidence="1 2">
    <name type="scientific">Cladophialophora immunda</name>
    <dbReference type="NCBI Taxonomy" id="569365"/>
    <lineage>
        <taxon>Eukaryota</taxon>
        <taxon>Fungi</taxon>
        <taxon>Dikarya</taxon>
        <taxon>Ascomycota</taxon>
        <taxon>Pezizomycotina</taxon>
        <taxon>Eurotiomycetes</taxon>
        <taxon>Chaetothyriomycetidae</taxon>
        <taxon>Chaetothyriales</taxon>
        <taxon>Herpotrichiellaceae</taxon>
        <taxon>Cladophialophora</taxon>
    </lineage>
</organism>
<dbReference type="Pfam" id="PF01063">
    <property type="entry name" value="Aminotran_4"/>
    <property type="match status" value="1"/>
</dbReference>
<dbReference type="STRING" id="569365.A0A0D2CVW4"/>
<reference evidence="1 2" key="1">
    <citation type="submission" date="2015-01" db="EMBL/GenBank/DDBJ databases">
        <title>The Genome Sequence of Cladophialophora immunda CBS83496.</title>
        <authorList>
            <consortium name="The Broad Institute Genomics Platform"/>
            <person name="Cuomo C."/>
            <person name="de Hoog S."/>
            <person name="Gorbushina A."/>
            <person name="Stielow B."/>
            <person name="Teixiera M."/>
            <person name="Abouelleil A."/>
            <person name="Chapman S.B."/>
            <person name="Priest M."/>
            <person name="Young S.K."/>
            <person name="Wortman J."/>
            <person name="Nusbaum C."/>
            <person name="Birren B."/>
        </authorList>
    </citation>
    <scope>NUCLEOTIDE SEQUENCE [LARGE SCALE GENOMIC DNA]</scope>
    <source>
        <strain evidence="1 2">CBS 83496</strain>
    </source>
</reference>
<dbReference type="EMBL" id="KN847043">
    <property type="protein sequence ID" value="KIW27809.1"/>
    <property type="molecule type" value="Genomic_DNA"/>
</dbReference>
<dbReference type="AlphaFoldDB" id="A0A0D2CVW4"/>
<evidence type="ECO:0000313" key="2">
    <source>
        <dbReference type="Proteomes" id="UP000054466"/>
    </source>
</evidence>
<sequence>MSVRVNQGDANSTSDAPDFRIVTTLKHTLFNAEDAESDSATDAGIGRWKDLSKKLFALHTRRLREAAEAFGWVDVVKRLSVPATGAQASEPEDEERLSPQTEPFNLERFVEDAAVATSQGGSSPGPGRGFLRDLRVRVLMSRDGQLAVECTVMGADRPLSTLTRAVDMYTSCPFAATVPGEGEQRGAATPPCHVTVDAQPTRTSLFTRHKTTHRAPYDDARARAGSPPLLPTTPPTAREVLLSNAAGQVTEASLSAVYFLRGGAWLTPRSDCGGLRSVTRLYALEAGWCDEGIVPVHEVAEGEVVWLSNAVRGFFPGVVKLHGQNGRENST</sequence>
<dbReference type="VEuPathDB" id="FungiDB:PV07_07514"/>
<dbReference type="Gene3D" id="3.20.10.10">
    <property type="entry name" value="D-amino Acid Aminotransferase, subunit A, domain 2"/>
    <property type="match status" value="1"/>
</dbReference>
<dbReference type="HOGENOM" id="CLU_020844_6_0_1"/>
<proteinExistence type="predicted"/>
<evidence type="ECO:0008006" key="3">
    <source>
        <dbReference type="Google" id="ProtNLM"/>
    </source>
</evidence>
<dbReference type="OrthoDB" id="5288718at2759"/>
<dbReference type="InterPro" id="IPR043132">
    <property type="entry name" value="BCAT-like_C"/>
</dbReference>
<accession>A0A0D2CVW4</accession>
<dbReference type="InterPro" id="IPR001544">
    <property type="entry name" value="Aminotrans_IV"/>
</dbReference>
<dbReference type="Proteomes" id="UP000054466">
    <property type="component" value="Unassembled WGS sequence"/>
</dbReference>
<protein>
    <recommendedName>
        <fullName evidence="3">Aminodeoxychorismate lyase</fullName>
    </recommendedName>
</protein>
<dbReference type="RefSeq" id="XP_016248025.1">
    <property type="nucleotide sequence ID" value="XM_016394606.1"/>
</dbReference>
<name>A0A0D2CVW4_9EURO</name>
<dbReference type="InterPro" id="IPR036038">
    <property type="entry name" value="Aminotransferase-like"/>
</dbReference>